<accession>A0A2H0WJ24</accession>
<evidence type="ECO:0000313" key="2">
    <source>
        <dbReference type="EMBL" id="PIS12660.1"/>
    </source>
</evidence>
<sequence>MQDINLIPEELKKQKKLELQLKGLFKTSLGFLILSILTSAGLLVYKTSLDKSLSDLIVKIDTEEQKISALKSMESKMYVLGEKLVFAQKILNSRLNYSSLLREFGGVLPSGVYLTDVAIASSDKTTIGGITSSYAMLSELVKNISNSSLMGNSIFEYSEVTSVNLKEEVSRIEFSMNVYLKKDALKDGIKGK</sequence>
<dbReference type="Pfam" id="PF05137">
    <property type="entry name" value="PilN"/>
    <property type="match status" value="1"/>
</dbReference>
<dbReference type="InterPro" id="IPR052534">
    <property type="entry name" value="Extracell_DNA_Util/SecSys_Comp"/>
</dbReference>
<keyword evidence="1" id="KW-0812">Transmembrane</keyword>
<evidence type="ECO:0008006" key="4">
    <source>
        <dbReference type="Google" id="ProtNLM"/>
    </source>
</evidence>
<evidence type="ECO:0000256" key="1">
    <source>
        <dbReference type="SAM" id="Phobius"/>
    </source>
</evidence>
<comment type="caution">
    <text evidence="2">The sequence shown here is derived from an EMBL/GenBank/DDBJ whole genome shotgun (WGS) entry which is preliminary data.</text>
</comment>
<keyword evidence="1" id="KW-0472">Membrane</keyword>
<proteinExistence type="predicted"/>
<keyword evidence="1" id="KW-1133">Transmembrane helix</keyword>
<organism evidence="2 3">
    <name type="scientific">candidate division WWE3 bacterium CG09_land_8_20_14_0_10_39_24</name>
    <dbReference type="NCBI Taxonomy" id="1975088"/>
    <lineage>
        <taxon>Bacteria</taxon>
        <taxon>Katanobacteria</taxon>
    </lineage>
</organism>
<dbReference type="EMBL" id="PEZN01000040">
    <property type="protein sequence ID" value="PIS12660.1"/>
    <property type="molecule type" value="Genomic_DNA"/>
</dbReference>
<name>A0A2H0WJ24_UNCKA</name>
<gene>
    <name evidence="2" type="ORF">COT69_02825</name>
</gene>
<evidence type="ECO:0000313" key="3">
    <source>
        <dbReference type="Proteomes" id="UP000230787"/>
    </source>
</evidence>
<reference evidence="3" key="1">
    <citation type="submission" date="2017-09" db="EMBL/GenBank/DDBJ databases">
        <title>Depth-based differentiation of microbial function through sediment-hosted aquifers and enrichment of novel symbionts in the deep terrestrial subsurface.</title>
        <authorList>
            <person name="Probst A.J."/>
            <person name="Ladd B."/>
            <person name="Jarett J.K."/>
            <person name="Geller-Mcgrath D.E."/>
            <person name="Sieber C.M.K."/>
            <person name="Emerson J.B."/>
            <person name="Anantharaman K."/>
            <person name="Thomas B.C."/>
            <person name="Malmstrom R."/>
            <person name="Stieglmeier M."/>
            <person name="Klingl A."/>
            <person name="Woyke T."/>
            <person name="Ryan C.M."/>
            <person name="Banfield J.F."/>
        </authorList>
    </citation>
    <scope>NUCLEOTIDE SEQUENCE [LARGE SCALE GENOMIC DNA]</scope>
</reference>
<dbReference type="AlphaFoldDB" id="A0A2H0WJ24"/>
<dbReference type="PANTHER" id="PTHR40278">
    <property type="entry name" value="DNA UTILIZATION PROTEIN HOFN"/>
    <property type="match status" value="1"/>
</dbReference>
<dbReference type="Proteomes" id="UP000230787">
    <property type="component" value="Unassembled WGS sequence"/>
</dbReference>
<protein>
    <recommendedName>
        <fullName evidence="4">PilN domain-containing protein</fullName>
    </recommendedName>
</protein>
<dbReference type="PANTHER" id="PTHR40278:SF1">
    <property type="entry name" value="DNA UTILIZATION PROTEIN HOFN"/>
    <property type="match status" value="1"/>
</dbReference>
<feature type="transmembrane region" description="Helical" evidence="1">
    <location>
        <begin position="23"/>
        <end position="45"/>
    </location>
</feature>
<dbReference type="InterPro" id="IPR007813">
    <property type="entry name" value="PilN"/>
</dbReference>